<protein>
    <submittedName>
        <fullName evidence="1">Uncharacterized protein</fullName>
    </submittedName>
</protein>
<dbReference type="RefSeq" id="WP_045043239.1">
    <property type="nucleotide sequence ID" value="NZ_JZTB01000013.1"/>
</dbReference>
<dbReference type="Proteomes" id="UP000240728">
    <property type="component" value="Unassembled WGS sequence"/>
</dbReference>
<sequence>MKSEIALTQITKFEEIMPLLILGYPKKVSSVFQIEAIVSNQLYKSKIDSFMNTYLNVLLPAKKELLSEISTLNKNKHIIFEYAVEFKSIDNNGINSNPIDIATDIEVNLIAQGIIPKFTCYNSLISSVLIGHKSKKREQLFNDLLGDYNNYIFDLRNGDGIIDRNKDQLAAFNNLWLYTTDVLISSIIELIDAIELAKSRISIHILRGIEWGAGVKSNVYNNHDPFLIDRYINSLIVQSKMADNYLKVML</sequence>
<evidence type="ECO:0000313" key="2">
    <source>
        <dbReference type="Proteomes" id="UP000240728"/>
    </source>
</evidence>
<gene>
    <name evidence="1" type="ORF">C0W53_23135</name>
</gene>
<comment type="caution">
    <text evidence="1">The sequence shown here is derived from an EMBL/GenBank/DDBJ whole genome shotgun (WGS) entry which is preliminary data.</text>
</comment>
<accession>A0AAX0YP62</accession>
<reference evidence="1 2" key="1">
    <citation type="submission" date="2018-01" db="EMBL/GenBank/DDBJ databases">
        <title>Whole genome sequencing of Histamine producing bacteria.</title>
        <authorList>
            <person name="Butler K."/>
        </authorList>
    </citation>
    <scope>NUCLEOTIDE SEQUENCE [LARGE SCALE GENOMIC DNA]</scope>
    <source>
        <strain evidence="1 2">A1-4</strain>
    </source>
</reference>
<organism evidence="1 2">
    <name type="scientific">Photobacterium kishitanii</name>
    <dbReference type="NCBI Taxonomy" id="318456"/>
    <lineage>
        <taxon>Bacteria</taxon>
        <taxon>Pseudomonadati</taxon>
        <taxon>Pseudomonadota</taxon>
        <taxon>Gammaproteobacteria</taxon>
        <taxon>Vibrionales</taxon>
        <taxon>Vibrionaceae</taxon>
        <taxon>Photobacterium</taxon>
    </lineage>
</organism>
<keyword evidence="2" id="KW-1185">Reference proteome</keyword>
<dbReference type="AlphaFoldDB" id="A0AAX0YP62"/>
<evidence type="ECO:0000313" key="1">
    <source>
        <dbReference type="EMBL" id="PSX38667.1"/>
    </source>
</evidence>
<proteinExistence type="predicted"/>
<name>A0AAX0YP62_9GAMM</name>
<dbReference type="EMBL" id="PYOZ01000044">
    <property type="protein sequence ID" value="PSX38667.1"/>
    <property type="molecule type" value="Genomic_DNA"/>
</dbReference>